<dbReference type="Proteomes" id="UP001175000">
    <property type="component" value="Unassembled WGS sequence"/>
</dbReference>
<comment type="caution">
    <text evidence="2">The sequence shown here is derived from an EMBL/GenBank/DDBJ whole genome shotgun (WGS) entry which is preliminary data.</text>
</comment>
<evidence type="ECO:0000313" key="2">
    <source>
        <dbReference type="EMBL" id="KAK0623797.1"/>
    </source>
</evidence>
<sequence>MSCFQRNRETLPPIPSGGHFIRGIFLDIAWPMIHFQSGRRTSCSITTKALRNASPVPHRPALVIHDRLHQNWSCHKFFPTPTLPNRQPHDPHRKPNTLSGRGEAPRSPKPTKFPDFSLTAAKNLGQPQRRSVGGGKMWTLISLRGPAEMVINAWQSRAPGLERWCLVFSYLLGRNLPRGWTPLIDAKTYLKLTPRPCMEIVGWQERRGDVKFECSSFT</sequence>
<evidence type="ECO:0000256" key="1">
    <source>
        <dbReference type="SAM" id="MobiDB-lite"/>
    </source>
</evidence>
<proteinExistence type="predicted"/>
<protein>
    <submittedName>
        <fullName evidence="2">Uncharacterized protein</fullName>
    </submittedName>
</protein>
<accession>A0AA40C3L5</accession>
<organism evidence="2 3">
    <name type="scientific">Immersiella caudata</name>
    <dbReference type="NCBI Taxonomy" id="314043"/>
    <lineage>
        <taxon>Eukaryota</taxon>
        <taxon>Fungi</taxon>
        <taxon>Dikarya</taxon>
        <taxon>Ascomycota</taxon>
        <taxon>Pezizomycotina</taxon>
        <taxon>Sordariomycetes</taxon>
        <taxon>Sordariomycetidae</taxon>
        <taxon>Sordariales</taxon>
        <taxon>Lasiosphaeriaceae</taxon>
        <taxon>Immersiella</taxon>
    </lineage>
</organism>
<evidence type="ECO:0000313" key="3">
    <source>
        <dbReference type="Proteomes" id="UP001175000"/>
    </source>
</evidence>
<keyword evidence="3" id="KW-1185">Reference proteome</keyword>
<gene>
    <name evidence="2" type="ORF">B0T14DRAFT_189626</name>
</gene>
<feature type="region of interest" description="Disordered" evidence="1">
    <location>
        <begin position="79"/>
        <end position="115"/>
    </location>
</feature>
<reference evidence="2" key="1">
    <citation type="submission" date="2023-06" db="EMBL/GenBank/DDBJ databases">
        <title>Genome-scale phylogeny and comparative genomics of the fungal order Sordariales.</title>
        <authorList>
            <consortium name="Lawrence Berkeley National Laboratory"/>
            <person name="Hensen N."/>
            <person name="Bonometti L."/>
            <person name="Westerberg I."/>
            <person name="Brannstrom I.O."/>
            <person name="Guillou S."/>
            <person name="Cros-Aarteil S."/>
            <person name="Calhoun S."/>
            <person name="Haridas S."/>
            <person name="Kuo A."/>
            <person name="Mondo S."/>
            <person name="Pangilinan J."/>
            <person name="Riley R."/>
            <person name="Labutti K."/>
            <person name="Andreopoulos B."/>
            <person name="Lipzen A."/>
            <person name="Chen C."/>
            <person name="Yanf M."/>
            <person name="Daum C."/>
            <person name="Ng V."/>
            <person name="Clum A."/>
            <person name="Steindorff A."/>
            <person name="Ohm R."/>
            <person name="Martin F."/>
            <person name="Silar P."/>
            <person name="Natvig D."/>
            <person name="Lalanne C."/>
            <person name="Gautier V."/>
            <person name="Ament-Velasquez S.L."/>
            <person name="Kruys A."/>
            <person name="Hutchinson M.I."/>
            <person name="Powell A.J."/>
            <person name="Barry K."/>
            <person name="Miller A.N."/>
            <person name="Grigoriev I.V."/>
            <person name="Debuchy R."/>
            <person name="Gladieux P."/>
            <person name="Thoren M.H."/>
            <person name="Johannesson H."/>
        </authorList>
    </citation>
    <scope>NUCLEOTIDE SEQUENCE</scope>
    <source>
        <strain evidence="2">CBS 606.72</strain>
    </source>
</reference>
<name>A0AA40C3L5_9PEZI</name>
<dbReference type="EMBL" id="JAULSU010000003">
    <property type="protein sequence ID" value="KAK0623797.1"/>
    <property type="molecule type" value="Genomic_DNA"/>
</dbReference>
<dbReference type="AlphaFoldDB" id="A0AA40C3L5"/>